<evidence type="ECO:0000313" key="1">
    <source>
        <dbReference type="EMBL" id="AFZ12832.1"/>
    </source>
</evidence>
<dbReference type="InterPro" id="IPR008557">
    <property type="entry name" value="PhoX"/>
</dbReference>
<dbReference type="AlphaFoldDB" id="K9VZA8"/>
<dbReference type="Pfam" id="PF05787">
    <property type="entry name" value="PhoX"/>
    <property type="match status" value="1"/>
</dbReference>
<dbReference type="HOGENOM" id="CLU_045986_1_0_3"/>
<dbReference type="PANTHER" id="PTHR35399">
    <property type="entry name" value="SLR8030 PROTEIN"/>
    <property type="match status" value="1"/>
</dbReference>
<keyword evidence="2" id="KW-1185">Reference proteome</keyword>
<dbReference type="eggNOG" id="COG3211">
    <property type="taxonomic scope" value="Bacteria"/>
</dbReference>
<sequence length="479" mass="50779">MISLSRRKFFTLAGASAVGVTMVSPLEAFYARVANGKVARGFGYGPLSAKMPENADELQGLTVDGINLWEEPLLELPQGFNYTAISITGQPMNDGGTVPALHDGMAAFPGPNNTTILVRNHEVGAGGSNPVRTSKLYDQIGGGTVTLVVGSNRRIKSQYASLGGTIRNCAGGPTPWGSWITCEENVSVPPATNVTKKHGYNFEVPATANMVVADPVPLVAMGRFNHEAIAVEPETGWVYQTEDRGDSLFYRFTPNQPGNLRNGGVLEALKINDPRADNINVNNTKSVNTAKGFLGLKGVPLSVTWEKIEDVDPVDDTVRKEGISKGATRFSRGEGAWYGNGLTYFVCSNGGDAGLGQVFAYKSNPNNPSQGTLTLVVEATKPPAEDNPVASDGSDAVAAPDNICVAPFGDLFLCEDGSGSEYVVGVNTKGELYRFAANALNTSEFAGACFSPDGKTMFVNIQTPGITLAIWGPWTRKRG</sequence>
<dbReference type="InterPro" id="IPR006311">
    <property type="entry name" value="TAT_signal"/>
</dbReference>
<name>K9VZA8_9CYAN</name>
<evidence type="ECO:0000313" key="2">
    <source>
        <dbReference type="Proteomes" id="UP000010472"/>
    </source>
</evidence>
<dbReference type="KEGG" id="cep:Cri9333_1951"/>
<gene>
    <name evidence="1" type="ORF">Cri9333_1951</name>
</gene>
<dbReference type="Proteomes" id="UP000010472">
    <property type="component" value="Chromosome"/>
</dbReference>
<evidence type="ECO:0008006" key="3">
    <source>
        <dbReference type="Google" id="ProtNLM"/>
    </source>
</evidence>
<dbReference type="PROSITE" id="PS51318">
    <property type="entry name" value="TAT"/>
    <property type="match status" value="1"/>
</dbReference>
<dbReference type="EMBL" id="CP003620">
    <property type="protein sequence ID" value="AFZ12832.1"/>
    <property type="molecule type" value="Genomic_DNA"/>
</dbReference>
<accession>K9VZA8</accession>
<dbReference type="PATRIC" id="fig|1173022.3.peg.2105"/>
<dbReference type="PANTHER" id="PTHR35399:SF4">
    <property type="entry name" value="MEMBRANE PROTEIN"/>
    <property type="match status" value="1"/>
</dbReference>
<protein>
    <recommendedName>
        <fullName evidence="3">Phosphatase</fullName>
    </recommendedName>
</protein>
<dbReference type="SUPFAM" id="SSF101898">
    <property type="entry name" value="NHL repeat"/>
    <property type="match status" value="1"/>
</dbReference>
<reference evidence="1 2" key="1">
    <citation type="submission" date="2012-06" db="EMBL/GenBank/DDBJ databases">
        <title>Finished chromosome of genome of Crinalium epipsammum PCC 9333.</title>
        <authorList>
            <consortium name="US DOE Joint Genome Institute"/>
            <person name="Gugger M."/>
            <person name="Coursin T."/>
            <person name="Rippka R."/>
            <person name="Tandeau De Marsac N."/>
            <person name="Huntemann M."/>
            <person name="Wei C.-L."/>
            <person name="Han J."/>
            <person name="Detter J.C."/>
            <person name="Han C."/>
            <person name="Tapia R."/>
            <person name="Davenport K."/>
            <person name="Daligault H."/>
            <person name="Erkkila T."/>
            <person name="Gu W."/>
            <person name="Munk A.C.C."/>
            <person name="Teshima H."/>
            <person name="Xu Y."/>
            <person name="Chain P."/>
            <person name="Chen A."/>
            <person name="Krypides N."/>
            <person name="Mavromatis K."/>
            <person name="Markowitz V."/>
            <person name="Szeto E."/>
            <person name="Ivanova N."/>
            <person name="Mikhailova N."/>
            <person name="Ovchinnikova G."/>
            <person name="Pagani I."/>
            <person name="Pati A."/>
            <person name="Goodwin L."/>
            <person name="Peters L."/>
            <person name="Pitluck S."/>
            <person name="Woyke T."/>
            <person name="Kerfeld C."/>
        </authorList>
    </citation>
    <scope>NUCLEOTIDE SEQUENCE [LARGE SCALE GENOMIC DNA]</scope>
    <source>
        <strain evidence="1 2">PCC 9333</strain>
    </source>
</reference>
<proteinExistence type="predicted"/>
<organism evidence="1 2">
    <name type="scientific">Crinalium epipsammum PCC 9333</name>
    <dbReference type="NCBI Taxonomy" id="1173022"/>
    <lineage>
        <taxon>Bacteria</taxon>
        <taxon>Bacillati</taxon>
        <taxon>Cyanobacteriota</taxon>
        <taxon>Cyanophyceae</taxon>
        <taxon>Gomontiellales</taxon>
        <taxon>Gomontiellaceae</taxon>
        <taxon>Crinalium</taxon>
    </lineage>
</organism>